<name>A0AAQ3M9G6_9PEZI</name>
<dbReference type="Proteomes" id="UP001303373">
    <property type="component" value="Chromosome 10"/>
</dbReference>
<dbReference type="InterPro" id="IPR040233">
    <property type="entry name" value="CCD97-like_C"/>
</dbReference>
<proteinExistence type="predicted"/>
<evidence type="ECO:0000256" key="1">
    <source>
        <dbReference type="SAM" id="MobiDB-lite"/>
    </source>
</evidence>
<dbReference type="PANTHER" id="PTHR31840:SF1">
    <property type="entry name" value="COILED-COIL DOMAIN-CONTAINING PROTEIN 97"/>
    <property type="match status" value="1"/>
</dbReference>
<feature type="region of interest" description="Disordered" evidence="1">
    <location>
        <begin position="1"/>
        <end position="31"/>
    </location>
</feature>
<dbReference type="AlphaFoldDB" id="A0AAQ3M9G6"/>
<sequence>MPLIEVPDDHVMANTHETQSSEPNRPPMPDAVRVKNRRRRYLELHPEYFSAINLESADPLLYDRLIRRFQSASERQAENQKQGYAQTLENQLVRSEAKLAAVNASSSSSSASPRDDVVYIREANGSITMLEADADERVTTLEQGWAKWKHLMGARFVRGEDDEFEYADVDDDEDLDDIVEEERVRAEEWFDDEEARFVGDERTGPEGETGVLDY</sequence>
<feature type="domain" description="CCD97-like C-terminal" evidence="2">
    <location>
        <begin position="36"/>
        <end position="111"/>
    </location>
</feature>
<evidence type="ECO:0000259" key="2">
    <source>
        <dbReference type="Pfam" id="PF09747"/>
    </source>
</evidence>
<evidence type="ECO:0000313" key="3">
    <source>
        <dbReference type="EMBL" id="WPH03258.1"/>
    </source>
</evidence>
<reference evidence="3 4" key="1">
    <citation type="submission" date="2023-11" db="EMBL/GenBank/DDBJ databases">
        <title>An acidophilic fungus is an integral part of prey digestion in a carnivorous sundew plant.</title>
        <authorList>
            <person name="Tsai I.J."/>
        </authorList>
    </citation>
    <scope>NUCLEOTIDE SEQUENCE [LARGE SCALE GENOMIC DNA]</scope>
    <source>
        <strain evidence="3">169a</strain>
    </source>
</reference>
<keyword evidence="4" id="KW-1185">Reference proteome</keyword>
<evidence type="ECO:0000313" key="4">
    <source>
        <dbReference type="Proteomes" id="UP001303373"/>
    </source>
</evidence>
<dbReference type="InterPro" id="IPR018613">
    <property type="entry name" value="Ccdc97-like"/>
</dbReference>
<gene>
    <name evidence="3" type="ORF">R9X50_00613500</name>
</gene>
<feature type="domain" description="CCD97-like C-terminal" evidence="2">
    <location>
        <begin position="141"/>
        <end position="193"/>
    </location>
</feature>
<dbReference type="Pfam" id="PF09747">
    <property type="entry name" value="CCD97-like_C"/>
    <property type="match status" value="2"/>
</dbReference>
<accession>A0AAQ3M9G6</accession>
<organism evidence="3 4">
    <name type="scientific">Acrodontium crateriforme</name>
    <dbReference type="NCBI Taxonomy" id="150365"/>
    <lineage>
        <taxon>Eukaryota</taxon>
        <taxon>Fungi</taxon>
        <taxon>Dikarya</taxon>
        <taxon>Ascomycota</taxon>
        <taxon>Pezizomycotina</taxon>
        <taxon>Dothideomycetes</taxon>
        <taxon>Dothideomycetidae</taxon>
        <taxon>Mycosphaerellales</taxon>
        <taxon>Teratosphaeriaceae</taxon>
        <taxon>Acrodontium</taxon>
    </lineage>
</organism>
<protein>
    <recommendedName>
        <fullName evidence="2">CCD97-like C-terminal domain-containing protein</fullName>
    </recommendedName>
</protein>
<dbReference type="EMBL" id="CP138589">
    <property type="protein sequence ID" value="WPH03258.1"/>
    <property type="molecule type" value="Genomic_DNA"/>
</dbReference>
<dbReference type="PANTHER" id="PTHR31840">
    <property type="entry name" value="COILED-COIL DOMAIN-CONTAINING PROTEIN 97"/>
    <property type="match status" value="1"/>
</dbReference>